<protein>
    <submittedName>
        <fullName evidence="1">Uncharacterized protein</fullName>
    </submittedName>
</protein>
<evidence type="ECO:0000313" key="2">
    <source>
        <dbReference type="Proteomes" id="UP000275941"/>
    </source>
</evidence>
<dbReference type="Proteomes" id="UP000275941">
    <property type="component" value="Unassembled WGS sequence"/>
</dbReference>
<gene>
    <name evidence="1" type="ORF">EGW70_10150</name>
</gene>
<dbReference type="AlphaFoldDB" id="A0A3N3Z1E3"/>
<proteinExistence type="predicted"/>
<name>A0A3N3Z1E3_ENTFL</name>
<organism evidence="1 2">
    <name type="scientific">Enterococcus faecalis</name>
    <name type="common">Streptococcus faecalis</name>
    <dbReference type="NCBI Taxonomy" id="1351"/>
    <lineage>
        <taxon>Bacteria</taxon>
        <taxon>Bacillati</taxon>
        <taxon>Bacillota</taxon>
        <taxon>Bacilli</taxon>
        <taxon>Lactobacillales</taxon>
        <taxon>Enterococcaceae</taxon>
        <taxon>Enterococcus</taxon>
    </lineage>
</organism>
<evidence type="ECO:0000313" key="1">
    <source>
        <dbReference type="EMBL" id="ROY48619.1"/>
    </source>
</evidence>
<accession>A0A3N3Z1E3</accession>
<dbReference type="EMBL" id="RKOR01000029">
    <property type="protein sequence ID" value="ROY48619.1"/>
    <property type="molecule type" value="Genomic_DNA"/>
</dbReference>
<comment type="caution">
    <text evidence="1">The sequence shown here is derived from an EMBL/GenBank/DDBJ whole genome shotgun (WGS) entry which is preliminary data.</text>
</comment>
<reference evidence="1 2" key="1">
    <citation type="submission" date="2018-10" db="EMBL/GenBank/DDBJ databases">
        <title>Genotypes and phenotypes of Enterococci isolated from broiler chickens.</title>
        <authorList>
            <person name="Muhammad A.R."/>
            <person name="Diarra M.S."/>
        </authorList>
    </citation>
    <scope>NUCLEOTIDE SEQUENCE [LARGE SCALE GENOMIC DNA]</scope>
    <source>
        <strain evidence="1 2">P7 C A21</strain>
    </source>
</reference>
<sequence>MLFQAPKQAYNLAKIRNVKFYYFVCKNLISQKKGNLVYSLQIVIYSEAHNQIPGIDLVQVHMQASYLIVP</sequence>